<dbReference type="Proteomes" id="UP000095651">
    <property type="component" value="Unassembled WGS sequence"/>
</dbReference>
<protein>
    <submittedName>
        <fullName evidence="3">NAD-dependent epimerase/dehydratase</fullName>
        <ecNumber evidence="3">4.2.1.46</ecNumber>
    </submittedName>
</protein>
<dbReference type="Gene3D" id="3.40.50.720">
    <property type="entry name" value="NAD(P)-binding Rossmann-like Domain"/>
    <property type="match status" value="1"/>
</dbReference>
<evidence type="ECO:0000259" key="2">
    <source>
        <dbReference type="Pfam" id="PF01370"/>
    </source>
</evidence>
<accession>A0A174FL74</accession>
<reference evidence="3 4" key="1">
    <citation type="submission" date="2015-09" db="EMBL/GenBank/DDBJ databases">
        <authorList>
            <consortium name="Pathogen Informatics"/>
        </authorList>
    </citation>
    <scope>NUCLEOTIDE SEQUENCE [LARGE SCALE GENOMIC DNA]</scope>
    <source>
        <strain evidence="3 4">2789STDY5608850</strain>
    </source>
</reference>
<proteinExistence type="inferred from homology"/>
<dbReference type="GO" id="GO:0008460">
    <property type="term" value="F:dTDP-glucose 4,6-dehydratase activity"/>
    <property type="evidence" value="ECO:0007669"/>
    <property type="project" value="UniProtKB-EC"/>
</dbReference>
<evidence type="ECO:0000256" key="1">
    <source>
        <dbReference type="ARBA" id="ARBA00007637"/>
    </source>
</evidence>
<dbReference type="PANTHER" id="PTHR43000">
    <property type="entry name" value="DTDP-D-GLUCOSE 4,6-DEHYDRATASE-RELATED"/>
    <property type="match status" value="1"/>
</dbReference>
<dbReference type="EMBL" id="CYZE01000007">
    <property type="protein sequence ID" value="CUO49566.1"/>
    <property type="molecule type" value="Genomic_DNA"/>
</dbReference>
<feature type="domain" description="NAD-dependent epimerase/dehydratase" evidence="2">
    <location>
        <begin position="4"/>
        <end position="243"/>
    </location>
</feature>
<dbReference type="RefSeq" id="WP_055656336.1">
    <property type="nucleotide sequence ID" value="NZ_CABIXC010000007.1"/>
</dbReference>
<dbReference type="SUPFAM" id="SSF51735">
    <property type="entry name" value="NAD(P)-binding Rossmann-fold domains"/>
    <property type="match status" value="1"/>
</dbReference>
<organism evidence="3 4">
    <name type="scientific">Hungatella hathewayi</name>
    <dbReference type="NCBI Taxonomy" id="154046"/>
    <lineage>
        <taxon>Bacteria</taxon>
        <taxon>Bacillati</taxon>
        <taxon>Bacillota</taxon>
        <taxon>Clostridia</taxon>
        <taxon>Lachnospirales</taxon>
        <taxon>Lachnospiraceae</taxon>
        <taxon>Hungatella</taxon>
    </lineage>
</organism>
<sequence length="324" mass="36241">MKCFVTGATGFIGSYVVKSLVEAGNEVIALYHSSAASRWLDGMLTEEERERLKFVQGDMTDSEMIKRLIVDHGCDTVAHLASKLNQKTRANPTGAVRTNIVAFQELLEICRKERIKKIVWASSSAVYGIEKDRKRRYGERDAEIMDEDTALCPGSLYSYTKTFNEGLSEFYRKEYGMDSIGLRVNLSYGPYIHSSFQPFFSSIIDNPAIGVTSKVPYSDTMFDFQYAGDIADTFRAALVAPPTKHGIFNTRGEYRSVGDAIDYIRKILPEADIQPAGGDMGIPFHFDTSALEREIGYLPSHTMEQGLLKSINMVRKSSGLKELQ</sequence>
<comment type="similarity">
    <text evidence="1">Belongs to the NAD(P)-dependent epimerase/dehydratase family.</text>
</comment>
<gene>
    <name evidence="3" type="primary">rfbB_2</name>
    <name evidence="3" type="ORF">ERS852407_02997</name>
</gene>
<dbReference type="EC" id="4.2.1.46" evidence="3"/>
<keyword evidence="3" id="KW-0456">Lyase</keyword>
<evidence type="ECO:0000313" key="3">
    <source>
        <dbReference type="EMBL" id="CUO49566.1"/>
    </source>
</evidence>
<dbReference type="InterPro" id="IPR001509">
    <property type="entry name" value="Epimerase_deHydtase"/>
</dbReference>
<dbReference type="Pfam" id="PF01370">
    <property type="entry name" value="Epimerase"/>
    <property type="match status" value="1"/>
</dbReference>
<dbReference type="AlphaFoldDB" id="A0A174FL74"/>
<dbReference type="InterPro" id="IPR036291">
    <property type="entry name" value="NAD(P)-bd_dom_sf"/>
</dbReference>
<evidence type="ECO:0000313" key="4">
    <source>
        <dbReference type="Proteomes" id="UP000095651"/>
    </source>
</evidence>
<name>A0A174FL74_9FIRM</name>